<keyword evidence="2" id="KW-1133">Transmembrane helix</keyword>
<feature type="transmembrane region" description="Helical" evidence="2">
    <location>
        <begin position="134"/>
        <end position="158"/>
    </location>
</feature>
<evidence type="ECO:0000313" key="3">
    <source>
        <dbReference type="EMBL" id="KAH7092339.1"/>
    </source>
</evidence>
<organism evidence="3 4">
    <name type="scientific">Paraphoma chrysanthemicola</name>
    <dbReference type="NCBI Taxonomy" id="798071"/>
    <lineage>
        <taxon>Eukaryota</taxon>
        <taxon>Fungi</taxon>
        <taxon>Dikarya</taxon>
        <taxon>Ascomycota</taxon>
        <taxon>Pezizomycotina</taxon>
        <taxon>Dothideomycetes</taxon>
        <taxon>Pleosporomycetidae</taxon>
        <taxon>Pleosporales</taxon>
        <taxon>Pleosporineae</taxon>
        <taxon>Phaeosphaeriaceae</taxon>
        <taxon>Paraphoma</taxon>
    </lineage>
</organism>
<evidence type="ECO:0008006" key="5">
    <source>
        <dbReference type="Google" id="ProtNLM"/>
    </source>
</evidence>
<evidence type="ECO:0000256" key="1">
    <source>
        <dbReference type="SAM" id="MobiDB-lite"/>
    </source>
</evidence>
<feature type="transmembrane region" description="Helical" evidence="2">
    <location>
        <begin position="245"/>
        <end position="272"/>
    </location>
</feature>
<name>A0A8K0REI4_9PLEO</name>
<feature type="compositionally biased region" description="Low complexity" evidence="1">
    <location>
        <begin position="17"/>
        <end position="40"/>
    </location>
</feature>
<gene>
    <name evidence="3" type="ORF">FB567DRAFT_588628</name>
</gene>
<reference evidence="3" key="1">
    <citation type="journal article" date="2021" name="Nat. Commun.">
        <title>Genetic determinants of endophytism in the Arabidopsis root mycobiome.</title>
        <authorList>
            <person name="Mesny F."/>
            <person name="Miyauchi S."/>
            <person name="Thiergart T."/>
            <person name="Pickel B."/>
            <person name="Atanasova L."/>
            <person name="Karlsson M."/>
            <person name="Huettel B."/>
            <person name="Barry K.W."/>
            <person name="Haridas S."/>
            <person name="Chen C."/>
            <person name="Bauer D."/>
            <person name="Andreopoulos W."/>
            <person name="Pangilinan J."/>
            <person name="LaButti K."/>
            <person name="Riley R."/>
            <person name="Lipzen A."/>
            <person name="Clum A."/>
            <person name="Drula E."/>
            <person name="Henrissat B."/>
            <person name="Kohler A."/>
            <person name="Grigoriev I.V."/>
            <person name="Martin F.M."/>
            <person name="Hacquard S."/>
        </authorList>
    </citation>
    <scope>NUCLEOTIDE SEQUENCE</scope>
    <source>
        <strain evidence="3">MPI-SDFR-AT-0120</strain>
    </source>
</reference>
<feature type="region of interest" description="Disordered" evidence="1">
    <location>
        <begin position="1"/>
        <end position="83"/>
    </location>
</feature>
<dbReference type="AlphaFoldDB" id="A0A8K0REI4"/>
<evidence type="ECO:0000313" key="4">
    <source>
        <dbReference type="Proteomes" id="UP000813461"/>
    </source>
</evidence>
<keyword evidence="2" id="KW-0472">Membrane</keyword>
<proteinExistence type="predicted"/>
<comment type="caution">
    <text evidence="3">The sequence shown here is derived from an EMBL/GenBank/DDBJ whole genome shotgun (WGS) entry which is preliminary data.</text>
</comment>
<protein>
    <recommendedName>
        <fullName evidence="5">Transmembrane protein</fullName>
    </recommendedName>
</protein>
<evidence type="ECO:0000256" key="2">
    <source>
        <dbReference type="SAM" id="Phobius"/>
    </source>
</evidence>
<feature type="compositionally biased region" description="Polar residues" evidence="1">
    <location>
        <begin position="1"/>
        <end position="16"/>
    </location>
</feature>
<dbReference type="Proteomes" id="UP000813461">
    <property type="component" value="Unassembled WGS sequence"/>
</dbReference>
<dbReference type="OrthoDB" id="5342924at2759"/>
<feature type="compositionally biased region" description="Polar residues" evidence="1">
    <location>
        <begin position="54"/>
        <end position="74"/>
    </location>
</feature>
<accession>A0A8K0REI4</accession>
<keyword evidence="4" id="KW-1185">Reference proteome</keyword>
<keyword evidence="2" id="KW-0812">Transmembrane</keyword>
<sequence>MSSNVSDINLTTVQTDSASTTSASPSGATASGSSLPPSLTDRGSHPNVAATVGRGSTQNSDPTNQQANGASVPSTGGMPKRGGIFERLKTSRNRPLGHSILHQIGLKILTFKDRYKGAKGEEVPKPMVEKSFRIALASLSIHLLPTCITIFLVSFNVYTFVNGPPVSVTSQYVLQGASKLHELTIVASLARVISDILRYQLLHDGVKFGMLSSPFSFLGLNYLWSQEFFSALRPLRPLRRIRSKAHIFLLVVLVAFCLLAAVVGPASALLFVPSAAWLSSGSTDYYIIGTEEQLWPQHLTERHAGPQQCDVGDGGNFWCPQGGWDIIQGFVTPTGVARRLVNLDDARTPRTLWLHRNSPGDYGTDSWASTSHGASVYIAARMEQDHTHAWGFAKGRMPVVRVVCAPVRQVNRTSPTLLFPVLDSDRPWRKGDDPGPFRELRLEGIYESLVNVSVHVLPTDFGVSTAGIAFVTNNKTTAVGCGCSFDARWAHGWSSLNMYTSYWSAFIGRPKLPTDLMFASPQTNSFFAPELKDHFGPPITADMGWLRHLSTGFQLMDSTGNFTALEVILVSTRLWDLPWTLNDPVNPIMELEAVLSVYFVNALSRLGWDPQRDPFLDQINPILHVGDRDTDALLHDSGQIYERPMNVTTQPLRQEWFVYATAWQLSDSTLYISVAILGAHFIVVVLHSIAVLCTRQSSEALSSVSEIVALAYLSKPASTAFENCGAGIMLQKTLRQRVRVEAIEENGEHNVRLMSCDVLQKRSSDGIVKVDHKYG</sequence>
<feature type="transmembrane region" description="Helical" evidence="2">
    <location>
        <begin position="205"/>
        <end position="224"/>
    </location>
</feature>
<dbReference type="EMBL" id="JAGMVJ010000003">
    <property type="protein sequence ID" value="KAH7092339.1"/>
    <property type="molecule type" value="Genomic_DNA"/>
</dbReference>